<evidence type="ECO:0000256" key="1">
    <source>
        <dbReference type="ARBA" id="ARBA00022679"/>
    </source>
</evidence>
<dbReference type="GO" id="GO:0016740">
    <property type="term" value="F:transferase activity"/>
    <property type="evidence" value="ECO:0007669"/>
    <property type="project" value="UniProtKB-KW"/>
</dbReference>
<dbReference type="PROSITE" id="PS00101">
    <property type="entry name" value="HEXAPEP_TRANSFERASES"/>
    <property type="match status" value="1"/>
</dbReference>
<organism evidence="3 4">
    <name type="scientific">Candidatus Woykebacteria bacterium RIFCSPHIGHO2_02_FULL_43_16b</name>
    <dbReference type="NCBI Taxonomy" id="1802601"/>
    <lineage>
        <taxon>Bacteria</taxon>
        <taxon>Candidatus Woykeibacteriota</taxon>
    </lineage>
</organism>
<dbReference type="Gene3D" id="2.160.10.10">
    <property type="entry name" value="Hexapeptide repeat proteins"/>
    <property type="match status" value="1"/>
</dbReference>
<evidence type="ECO:0000256" key="2">
    <source>
        <dbReference type="ARBA" id="ARBA00022737"/>
    </source>
</evidence>
<dbReference type="PANTHER" id="PTHR43300:SF4">
    <property type="entry name" value="ACYL-[ACYL-CARRIER-PROTEIN]--UDP-N-ACETYLGLUCOSAMINE O-ACYLTRANSFERASE"/>
    <property type="match status" value="1"/>
</dbReference>
<keyword evidence="2" id="KW-0677">Repeat</keyword>
<name>A0A1G1WRY8_9BACT</name>
<gene>
    <name evidence="3" type="ORF">A3J50_03280</name>
</gene>
<dbReference type="InterPro" id="IPR018357">
    <property type="entry name" value="Hexapep_transf_CS"/>
</dbReference>
<reference evidence="3 4" key="1">
    <citation type="journal article" date="2016" name="Nat. Commun.">
        <title>Thousands of microbial genomes shed light on interconnected biogeochemical processes in an aquifer system.</title>
        <authorList>
            <person name="Anantharaman K."/>
            <person name="Brown C.T."/>
            <person name="Hug L.A."/>
            <person name="Sharon I."/>
            <person name="Castelle C.J."/>
            <person name="Probst A.J."/>
            <person name="Thomas B.C."/>
            <person name="Singh A."/>
            <person name="Wilkins M.J."/>
            <person name="Karaoz U."/>
            <person name="Brodie E.L."/>
            <person name="Williams K.H."/>
            <person name="Hubbard S.S."/>
            <person name="Banfield J.F."/>
        </authorList>
    </citation>
    <scope>NUCLEOTIDE SEQUENCE [LARGE SCALE GENOMIC DNA]</scope>
</reference>
<dbReference type="InterPro" id="IPR011004">
    <property type="entry name" value="Trimer_LpxA-like_sf"/>
</dbReference>
<comment type="caution">
    <text evidence="3">The sequence shown here is derived from an EMBL/GenBank/DDBJ whole genome shotgun (WGS) entry which is preliminary data.</text>
</comment>
<sequence length="156" mass="16698">MISGDVKLGKNVIIFHPELVNLYGCEIGDNCKIGTFVEIRKDVKIGRNCKIQAGAFIPEKVTIEDNVFIGPHVVFTNDKYPKAVDEEGNLLKPGGWVETPTLVKRGANIGANVTIICGVTIGEGSLVGAGSVVTKDVPPNVIVYGNPARAKNDKIR</sequence>
<protein>
    <submittedName>
        <fullName evidence="3">Acetyltransferase</fullName>
    </submittedName>
</protein>
<keyword evidence="1 3" id="KW-0808">Transferase</keyword>
<dbReference type="InterPro" id="IPR001451">
    <property type="entry name" value="Hexapep"/>
</dbReference>
<accession>A0A1G1WRY8</accession>
<dbReference type="CDD" id="cd03358">
    <property type="entry name" value="LbH_WxcM_N_like"/>
    <property type="match status" value="1"/>
</dbReference>
<evidence type="ECO:0000313" key="4">
    <source>
        <dbReference type="Proteomes" id="UP000177821"/>
    </source>
</evidence>
<dbReference type="EMBL" id="MHCX01000008">
    <property type="protein sequence ID" value="OGY30080.1"/>
    <property type="molecule type" value="Genomic_DNA"/>
</dbReference>
<dbReference type="Pfam" id="PF00132">
    <property type="entry name" value="Hexapep"/>
    <property type="match status" value="2"/>
</dbReference>
<dbReference type="InterPro" id="IPR050179">
    <property type="entry name" value="Trans_hexapeptide_repeat"/>
</dbReference>
<dbReference type="PANTHER" id="PTHR43300">
    <property type="entry name" value="ACETYLTRANSFERASE"/>
    <property type="match status" value="1"/>
</dbReference>
<dbReference type="SUPFAM" id="SSF51161">
    <property type="entry name" value="Trimeric LpxA-like enzymes"/>
    <property type="match status" value="1"/>
</dbReference>
<evidence type="ECO:0000313" key="3">
    <source>
        <dbReference type="EMBL" id="OGY30080.1"/>
    </source>
</evidence>
<dbReference type="Proteomes" id="UP000177821">
    <property type="component" value="Unassembled WGS sequence"/>
</dbReference>
<dbReference type="AlphaFoldDB" id="A0A1G1WRY8"/>
<proteinExistence type="predicted"/>